<evidence type="ECO:0000313" key="2">
    <source>
        <dbReference type="EMBL" id="KAF4592118.1"/>
    </source>
</evidence>
<accession>A0A8H4QAC8</accession>
<evidence type="ECO:0008006" key="4">
    <source>
        <dbReference type="Google" id="ProtNLM"/>
    </source>
</evidence>
<dbReference type="EMBL" id="JAACLJ010000002">
    <property type="protein sequence ID" value="KAF4592118.1"/>
    <property type="molecule type" value="Genomic_DNA"/>
</dbReference>
<comment type="caution">
    <text evidence="2">The sequence shown here is derived from an EMBL/GenBank/DDBJ whole genome shotgun (WGS) entry which is preliminary data.</text>
</comment>
<proteinExistence type="predicted"/>
<reference evidence="2 3" key="1">
    <citation type="journal article" date="2020" name="G3 (Bethesda)">
        <title>Genetic Underpinnings of Host Manipulation by Ophiocordyceps as Revealed by Comparative Transcriptomics.</title>
        <authorList>
            <person name="Will I."/>
            <person name="Das B."/>
            <person name="Trinh T."/>
            <person name="Brachmann A."/>
            <person name="Ohm R.A."/>
            <person name="de Bekker C."/>
        </authorList>
    </citation>
    <scope>NUCLEOTIDE SEQUENCE [LARGE SCALE GENOMIC DNA]</scope>
    <source>
        <strain evidence="2 3">EC05</strain>
    </source>
</reference>
<keyword evidence="3" id="KW-1185">Reference proteome</keyword>
<sequence>MRPAIILFAVGALAAVSRPNKAPTAVGKPTKATSTKAVSDIDKLNRAFAETGGKIQSLADTIDKWDGSVVTAPDVAIKAQELRQSMNDFKSVIEGIGKISEADRKKKGVHVLRLADPALSLKETSTTAISKISGIPGARAFIHEMFKSEKKPYLDLLKATMEKMPGSISKSGVPGSPDNLMTYAMKVAEVEWEKFMKDLEPVPEERTAFDDVISLLFS</sequence>
<dbReference type="AlphaFoldDB" id="A0A8H4QAC8"/>
<feature type="signal peptide" evidence="1">
    <location>
        <begin position="1"/>
        <end position="19"/>
    </location>
</feature>
<name>A0A8H4QAC8_9HYPO</name>
<dbReference type="OrthoDB" id="4927013at2759"/>
<evidence type="ECO:0000256" key="1">
    <source>
        <dbReference type="SAM" id="SignalP"/>
    </source>
</evidence>
<organism evidence="2 3">
    <name type="scientific">Ophiocordyceps camponoti-floridani</name>
    <dbReference type="NCBI Taxonomy" id="2030778"/>
    <lineage>
        <taxon>Eukaryota</taxon>
        <taxon>Fungi</taxon>
        <taxon>Dikarya</taxon>
        <taxon>Ascomycota</taxon>
        <taxon>Pezizomycotina</taxon>
        <taxon>Sordariomycetes</taxon>
        <taxon>Hypocreomycetidae</taxon>
        <taxon>Hypocreales</taxon>
        <taxon>Ophiocordycipitaceae</taxon>
        <taxon>Ophiocordyceps</taxon>
    </lineage>
</organism>
<keyword evidence="1" id="KW-0732">Signal</keyword>
<gene>
    <name evidence="2" type="ORF">GQ602_002417</name>
</gene>
<feature type="chain" id="PRO_5034981269" description="Cell wall protein" evidence="1">
    <location>
        <begin position="20"/>
        <end position="218"/>
    </location>
</feature>
<protein>
    <recommendedName>
        <fullName evidence="4">Cell wall protein</fullName>
    </recommendedName>
</protein>
<evidence type="ECO:0000313" key="3">
    <source>
        <dbReference type="Proteomes" id="UP000562929"/>
    </source>
</evidence>
<dbReference type="Proteomes" id="UP000562929">
    <property type="component" value="Unassembled WGS sequence"/>
</dbReference>